<keyword evidence="1" id="KW-0732">Signal</keyword>
<feature type="domain" description="Abnormal cell migration protein 18-like fibronectin type I" evidence="2">
    <location>
        <begin position="68"/>
        <end position="131"/>
    </location>
</feature>
<accession>A0A6A5H4I6</accession>
<organism evidence="3 4">
    <name type="scientific">Caenorhabditis remanei</name>
    <name type="common">Caenorhabditis vulgaris</name>
    <dbReference type="NCBI Taxonomy" id="31234"/>
    <lineage>
        <taxon>Eukaryota</taxon>
        <taxon>Metazoa</taxon>
        <taxon>Ecdysozoa</taxon>
        <taxon>Nematoda</taxon>
        <taxon>Chromadorea</taxon>
        <taxon>Rhabditida</taxon>
        <taxon>Rhabditina</taxon>
        <taxon>Rhabditomorpha</taxon>
        <taxon>Rhabditoidea</taxon>
        <taxon>Rhabditidae</taxon>
        <taxon>Peloderinae</taxon>
        <taxon>Caenorhabditis</taxon>
    </lineage>
</organism>
<protein>
    <recommendedName>
        <fullName evidence="2">Abnormal cell migration protein 18-like fibronectin type I domain-containing protein</fullName>
    </recommendedName>
</protein>
<dbReference type="PANTHER" id="PTHR35572:SF4">
    <property type="entry name" value="PROTEIN CBG15747"/>
    <property type="match status" value="1"/>
</dbReference>
<evidence type="ECO:0000256" key="1">
    <source>
        <dbReference type="SAM" id="SignalP"/>
    </source>
</evidence>
<evidence type="ECO:0000313" key="3">
    <source>
        <dbReference type="EMBL" id="KAF1762628.1"/>
    </source>
</evidence>
<gene>
    <name evidence="3" type="ORF">GCK72_010890</name>
</gene>
<dbReference type="EMBL" id="WUAV01000003">
    <property type="protein sequence ID" value="KAF1762628.1"/>
    <property type="molecule type" value="Genomic_DNA"/>
</dbReference>
<dbReference type="PANTHER" id="PTHR35572">
    <property type="entry name" value="PROTEIN CBG04538-RELATED"/>
    <property type="match status" value="1"/>
</dbReference>
<feature type="domain" description="Abnormal cell migration protein 18-like fibronectin type I" evidence="2">
    <location>
        <begin position="138"/>
        <end position="199"/>
    </location>
</feature>
<name>A0A6A5H4I6_CAERE</name>
<comment type="caution">
    <text evidence="3">The sequence shown here is derived from an EMBL/GenBank/DDBJ whole genome shotgun (WGS) entry which is preliminary data.</text>
</comment>
<dbReference type="GeneID" id="9811158"/>
<feature type="signal peptide" evidence="1">
    <location>
        <begin position="1"/>
        <end position="21"/>
    </location>
</feature>
<dbReference type="KEGG" id="crq:GCK72_010890"/>
<proteinExistence type="predicted"/>
<dbReference type="InterPro" id="IPR040282">
    <property type="entry name" value="Mig-18-like"/>
</dbReference>
<sequence length="309" mass="34800">MMTLSSSLPLLLLILCPLISGEFRQSVFETSNRSEGDKIILTAHGMGMDDVNRVVIPVTNGRIPPLPCVTSNAGTHPHGSTFTKNNFHYTCNNGTAEVVACLADDGSVIQLGRTFVRSGMKHFCSIQGDNVTYKQESMCYENGMHYNVGDSFRNGSFKLTCREQGIYVEGCYMQNSFNDLLMAGESRIEGGKRHECEIIGPGKVRYVVKMLGCNHEGQQYSTGQMWTHQHVRYQCKNDGTLLVLGCIDEGLFIELGRDLLMNGMAHRCYQVNTTVFYHKFACERSSLSECVSQSMQRRFRRHEERKMRA</sequence>
<evidence type="ECO:0000313" key="4">
    <source>
        <dbReference type="Proteomes" id="UP000483820"/>
    </source>
</evidence>
<dbReference type="RefSeq" id="XP_003111742.2">
    <property type="nucleotide sequence ID" value="XM_003111694.2"/>
</dbReference>
<dbReference type="CTD" id="9811158"/>
<feature type="domain" description="Abnormal cell migration protein 18-like fibronectin type I" evidence="2">
    <location>
        <begin position="212"/>
        <end position="274"/>
    </location>
</feature>
<dbReference type="Proteomes" id="UP000483820">
    <property type="component" value="Chromosome III"/>
</dbReference>
<dbReference type="InterPro" id="IPR055119">
    <property type="entry name" value="Mig18_Fn1"/>
</dbReference>
<dbReference type="Pfam" id="PF23003">
    <property type="entry name" value="Fn1_2"/>
    <property type="match status" value="3"/>
</dbReference>
<dbReference type="AlphaFoldDB" id="A0A6A5H4I6"/>
<reference evidence="3 4" key="1">
    <citation type="submission" date="2019-12" db="EMBL/GenBank/DDBJ databases">
        <title>Chromosome-level assembly of the Caenorhabditis remanei genome.</title>
        <authorList>
            <person name="Teterina A.A."/>
            <person name="Willis J.H."/>
            <person name="Phillips P.C."/>
        </authorList>
    </citation>
    <scope>NUCLEOTIDE SEQUENCE [LARGE SCALE GENOMIC DNA]</scope>
    <source>
        <strain evidence="3 4">PX506</strain>
        <tissue evidence="3">Whole organism</tissue>
    </source>
</reference>
<evidence type="ECO:0000259" key="2">
    <source>
        <dbReference type="Pfam" id="PF23003"/>
    </source>
</evidence>
<feature type="chain" id="PRO_5025673931" description="Abnormal cell migration protein 18-like fibronectin type I domain-containing protein" evidence="1">
    <location>
        <begin position="22"/>
        <end position="309"/>
    </location>
</feature>